<organism evidence="5 6">
    <name type="scientific">Campylobacter portucalensis</name>
    <dbReference type="NCBI Taxonomy" id="2608384"/>
    <lineage>
        <taxon>Bacteria</taxon>
        <taxon>Pseudomonadati</taxon>
        <taxon>Campylobacterota</taxon>
        <taxon>Epsilonproteobacteria</taxon>
        <taxon>Campylobacterales</taxon>
        <taxon>Campylobacteraceae</taxon>
        <taxon>Campylobacter</taxon>
    </lineage>
</organism>
<protein>
    <submittedName>
        <fullName evidence="5">Uncharacterized protein</fullName>
    </submittedName>
</protein>
<dbReference type="EMBL" id="VWSJ01000023">
    <property type="protein sequence ID" value="MSN96724.1"/>
    <property type="molecule type" value="Genomic_DNA"/>
</dbReference>
<dbReference type="GO" id="GO:0006261">
    <property type="term" value="P:DNA-templated DNA replication"/>
    <property type="evidence" value="ECO:0007669"/>
    <property type="project" value="TreeGrafter"/>
</dbReference>
<evidence type="ECO:0000256" key="3">
    <source>
        <dbReference type="ARBA" id="ARBA00022705"/>
    </source>
</evidence>
<dbReference type="RefSeq" id="WP_154570989.1">
    <property type="nucleotide sequence ID" value="NZ_VWSJ01000023.1"/>
</dbReference>
<dbReference type="GO" id="GO:0009360">
    <property type="term" value="C:DNA polymerase III complex"/>
    <property type="evidence" value="ECO:0007669"/>
    <property type="project" value="TreeGrafter"/>
</dbReference>
<evidence type="ECO:0000256" key="1">
    <source>
        <dbReference type="ARBA" id="ARBA00022679"/>
    </source>
</evidence>
<name>A0A6L5WI43_9BACT</name>
<dbReference type="Proteomes" id="UP000476338">
    <property type="component" value="Unassembled WGS sequence"/>
</dbReference>
<evidence type="ECO:0000256" key="2">
    <source>
        <dbReference type="ARBA" id="ARBA00022695"/>
    </source>
</evidence>
<keyword evidence="2" id="KW-0548">Nucleotidyltransferase</keyword>
<accession>A0A6L5WI43</accession>
<gene>
    <name evidence="5" type="ORF">F1B92_06040</name>
</gene>
<reference evidence="5 6" key="1">
    <citation type="submission" date="2019-09" db="EMBL/GenBank/DDBJ databases">
        <authorList>
            <person name="Silva M."/>
            <person name="Pereira G."/>
            <person name="Lopes-Da-Costa L."/>
            <person name="Silva E."/>
        </authorList>
    </citation>
    <scope>NUCLEOTIDE SEQUENCE [LARGE SCALE GENOMIC DNA]</scope>
    <source>
        <strain evidence="5 6">FMV-PI01</strain>
    </source>
</reference>
<dbReference type="GO" id="GO:0003887">
    <property type="term" value="F:DNA-directed DNA polymerase activity"/>
    <property type="evidence" value="ECO:0007669"/>
    <property type="project" value="UniProtKB-KW"/>
</dbReference>
<keyword evidence="3" id="KW-0235">DNA replication</keyword>
<dbReference type="InterPro" id="IPR005790">
    <property type="entry name" value="DNA_polIII_delta"/>
</dbReference>
<evidence type="ECO:0000313" key="6">
    <source>
        <dbReference type="Proteomes" id="UP000476338"/>
    </source>
</evidence>
<dbReference type="GO" id="GO:0003677">
    <property type="term" value="F:DNA binding"/>
    <property type="evidence" value="ECO:0007669"/>
    <property type="project" value="InterPro"/>
</dbReference>
<reference evidence="5 6" key="2">
    <citation type="submission" date="2020-03" db="EMBL/GenBank/DDBJ databases">
        <title>Campylobacter portucalensis sp. nov., a new species of Campylobacter isolated from the reproductive tract of bulls.</title>
        <authorList>
            <person name="Silva M.F."/>
            <person name="Pereira G."/>
            <person name="Carneiro C."/>
            <person name="Hemphill A."/>
            <person name="Mateus L."/>
            <person name="Lopes-Da-Costa L."/>
            <person name="Silva E."/>
        </authorList>
    </citation>
    <scope>NUCLEOTIDE SEQUENCE [LARGE SCALE GENOMIC DNA]</scope>
    <source>
        <strain evidence="5 6">FMV-PI01</strain>
    </source>
</reference>
<sequence>MYKKDLDALISANKLPNFMLIRSNDEFLNEIYASEILEIWSAGELSKDEIYKIYYDEYDFENIKGYLEPSLFSSKNIVHLKTDKLVKTKELKEIISILLKNSDNFFLYELFEGRDFKISNDFIKVFDGNFVRLFKPANPNEAIQILNKKALNLGLKINQNAIFEIYKIHNENLSLSSCELEKFASLNLELNLENVKENVFGLSEISFEEIFNKIINLKDFRNEFFIYIQSGSYNENELLGYLYASFFRIFQIHSYIKINGKLDIKEILGYIPPPQIQANLKNDALKFNTIKFREIFIFLNELDYDLKTKKDLNKTYFMLSALIKLQKLLAQK</sequence>
<evidence type="ECO:0000313" key="5">
    <source>
        <dbReference type="EMBL" id="MSN96724.1"/>
    </source>
</evidence>
<dbReference type="PANTHER" id="PTHR34388:SF1">
    <property type="entry name" value="DNA POLYMERASE III SUBUNIT DELTA"/>
    <property type="match status" value="1"/>
</dbReference>
<dbReference type="AlphaFoldDB" id="A0A6L5WI43"/>
<proteinExistence type="predicted"/>
<dbReference type="PANTHER" id="PTHR34388">
    <property type="entry name" value="DNA POLYMERASE III SUBUNIT DELTA"/>
    <property type="match status" value="1"/>
</dbReference>
<keyword evidence="6" id="KW-1185">Reference proteome</keyword>
<comment type="caution">
    <text evidence="5">The sequence shown here is derived from an EMBL/GenBank/DDBJ whole genome shotgun (WGS) entry which is preliminary data.</text>
</comment>
<keyword evidence="4" id="KW-0239">DNA-directed DNA polymerase</keyword>
<keyword evidence="1" id="KW-0808">Transferase</keyword>
<evidence type="ECO:0000256" key="4">
    <source>
        <dbReference type="ARBA" id="ARBA00022932"/>
    </source>
</evidence>